<evidence type="ECO:0000313" key="3">
    <source>
        <dbReference type="EMBL" id="GAJ21541.1"/>
    </source>
</evidence>
<proteinExistence type="predicted"/>
<dbReference type="GO" id="GO:0019878">
    <property type="term" value="P:lysine biosynthetic process via aminoadipic acid"/>
    <property type="evidence" value="ECO:0007669"/>
    <property type="project" value="TreeGrafter"/>
</dbReference>
<evidence type="ECO:0000259" key="2">
    <source>
        <dbReference type="Pfam" id="PF01648"/>
    </source>
</evidence>
<dbReference type="Pfam" id="PF01648">
    <property type="entry name" value="ACPS"/>
    <property type="match status" value="1"/>
</dbReference>
<dbReference type="GO" id="GO:0008897">
    <property type="term" value="F:holo-[acyl-carrier-protein] synthase activity"/>
    <property type="evidence" value="ECO:0007669"/>
    <property type="project" value="InterPro"/>
</dbReference>
<name>X1VUY9_9ZZZZ</name>
<dbReference type="EMBL" id="BARW01036928">
    <property type="protein sequence ID" value="GAJ21541.1"/>
    <property type="molecule type" value="Genomic_DNA"/>
</dbReference>
<gene>
    <name evidence="3" type="ORF">S12H4_57171</name>
</gene>
<feature type="non-terminal residue" evidence="3">
    <location>
        <position position="1"/>
    </location>
</feature>
<comment type="caution">
    <text evidence="3">The sequence shown here is derived from an EMBL/GenBank/DDBJ whole genome shotgun (WGS) entry which is preliminary data.</text>
</comment>
<dbReference type="PANTHER" id="PTHR12215:SF10">
    <property type="entry name" value="L-AMINOADIPATE-SEMIALDEHYDE DEHYDROGENASE-PHOSPHOPANTETHEINYL TRANSFERASE"/>
    <property type="match status" value="1"/>
</dbReference>
<dbReference type="InterPro" id="IPR008278">
    <property type="entry name" value="4-PPantetheinyl_Trfase_dom"/>
</dbReference>
<dbReference type="GO" id="GO:0000287">
    <property type="term" value="F:magnesium ion binding"/>
    <property type="evidence" value="ECO:0007669"/>
    <property type="project" value="InterPro"/>
</dbReference>
<organism evidence="3">
    <name type="scientific">marine sediment metagenome</name>
    <dbReference type="NCBI Taxonomy" id="412755"/>
    <lineage>
        <taxon>unclassified sequences</taxon>
        <taxon>metagenomes</taxon>
        <taxon>ecological metagenomes</taxon>
    </lineage>
</organism>
<feature type="domain" description="4'-phosphopantetheinyl transferase" evidence="2">
    <location>
        <begin position="25"/>
        <end position="117"/>
    </location>
</feature>
<dbReference type="Gene3D" id="3.90.470.20">
    <property type="entry name" value="4'-phosphopantetheinyl transferase domain"/>
    <property type="match status" value="1"/>
</dbReference>
<dbReference type="InterPro" id="IPR037143">
    <property type="entry name" value="4-PPantetheinyl_Trfase_dom_sf"/>
</dbReference>
<dbReference type="SUPFAM" id="SSF56214">
    <property type="entry name" value="4'-phosphopantetheinyl transferase"/>
    <property type="match status" value="1"/>
</dbReference>
<accession>X1VUY9</accession>
<dbReference type="AlphaFoldDB" id="X1VUY9"/>
<keyword evidence="1" id="KW-0808">Transferase</keyword>
<protein>
    <recommendedName>
        <fullName evidence="2">4'-phosphopantetheinyl transferase domain-containing protein</fullName>
    </recommendedName>
</protein>
<dbReference type="InterPro" id="IPR050559">
    <property type="entry name" value="P-Pant_transferase_sf"/>
</dbReference>
<reference evidence="3" key="1">
    <citation type="journal article" date="2014" name="Front. Microbiol.">
        <title>High frequency of phylogenetically diverse reductive dehalogenase-homologous genes in deep subseafloor sedimentary metagenomes.</title>
        <authorList>
            <person name="Kawai M."/>
            <person name="Futagami T."/>
            <person name="Toyoda A."/>
            <person name="Takaki Y."/>
            <person name="Nishi S."/>
            <person name="Hori S."/>
            <person name="Arai W."/>
            <person name="Tsubouchi T."/>
            <person name="Morono Y."/>
            <person name="Uchiyama I."/>
            <person name="Ito T."/>
            <person name="Fujiyama A."/>
            <person name="Inagaki F."/>
            <person name="Takami H."/>
        </authorList>
    </citation>
    <scope>NUCLEOTIDE SEQUENCE</scope>
    <source>
        <strain evidence="3">Expedition CK06-06</strain>
    </source>
</reference>
<dbReference type="GO" id="GO:0005829">
    <property type="term" value="C:cytosol"/>
    <property type="evidence" value="ECO:0007669"/>
    <property type="project" value="TreeGrafter"/>
</dbReference>
<sequence>LPFNGNFWSISHKTEYVGGVVAPTPIGIDIEKIYSRAKSLFRRIASESEWSLADTSLTTFFRYWTSKEAVLKTAGIGLKDLSKCRVVRIRDDHHLDIEYEDKKWQVAHTYFEDHIASIVKNDFQIDWTIA</sequence>
<dbReference type="PANTHER" id="PTHR12215">
    <property type="entry name" value="PHOSPHOPANTETHEINE TRANSFERASE"/>
    <property type="match status" value="1"/>
</dbReference>
<evidence type="ECO:0000256" key="1">
    <source>
        <dbReference type="ARBA" id="ARBA00022679"/>
    </source>
</evidence>